<dbReference type="PANTHER" id="PTHR35007:SF2">
    <property type="entry name" value="PILUS ASSEMBLE PROTEIN"/>
    <property type="match status" value="1"/>
</dbReference>
<feature type="domain" description="Type II secretion system protein GspF" evidence="7">
    <location>
        <begin position="171"/>
        <end position="295"/>
    </location>
</feature>
<feature type="transmembrane region" description="Helical" evidence="6">
    <location>
        <begin position="101"/>
        <end position="121"/>
    </location>
</feature>
<evidence type="ECO:0000313" key="9">
    <source>
        <dbReference type="Proteomes" id="UP000533476"/>
    </source>
</evidence>
<keyword evidence="3 6" id="KW-0812">Transmembrane</keyword>
<dbReference type="Pfam" id="PF00482">
    <property type="entry name" value="T2SSF"/>
    <property type="match status" value="1"/>
</dbReference>
<keyword evidence="9" id="KW-1185">Reference proteome</keyword>
<reference evidence="8 9" key="1">
    <citation type="submission" date="2020-04" db="EMBL/GenBank/DDBJ databases">
        <authorList>
            <person name="Zhang R."/>
            <person name="Schippers A."/>
        </authorList>
    </citation>
    <scope>NUCLEOTIDE SEQUENCE [LARGE SCALE GENOMIC DNA]</scope>
    <source>
        <strain evidence="8 9">DSM 109850</strain>
    </source>
</reference>
<evidence type="ECO:0000256" key="2">
    <source>
        <dbReference type="ARBA" id="ARBA00022475"/>
    </source>
</evidence>
<dbReference type="PANTHER" id="PTHR35007">
    <property type="entry name" value="INTEGRAL MEMBRANE PROTEIN-RELATED"/>
    <property type="match status" value="1"/>
</dbReference>
<protein>
    <submittedName>
        <fullName evidence="8">Type II secretion system F family protein</fullName>
    </submittedName>
</protein>
<evidence type="ECO:0000259" key="7">
    <source>
        <dbReference type="Pfam" id="PF00482"/>
    </source>
</evidence>
<comment type="subcellular location">
    <subcellularLocation>
        <location evidence="1">Cell membrane</location>
        <topology evidence="1">Multi-pass membrane protein</topology>
    </subcellularLocation>
</comment>
<dbReference type="EMBL" id="JABBVZ010000111">
    <property type="protein sequence ID" value="NMP24441.1"/>
    <property type="molecule type" value="Genomic_DNA"/>
</dbReference>
<evidence type="ECO:0000256" key="6">
    <source>
        <dbReference type="SAM" id="Phobius"/>
    </source>
</evidence>
<gene>
    <name evidence="8" type="ORF">HIJ39_19140</name>
</gene>
<keyword evidence="2" id="KW-1003">Cell membrane</keyword>
<feature type="transmembrane region" description="Helical" evidence="6">
    <location>
        <begin position="133"/>
        <end position="151"/>
    </location>
</feature>
<dbReference type="RefSeq" id="WP_169102564.1">
    <property type="nucleotide sequence ID" value="NZ_JABBVZ010000111.1"/>
</dbReference>
<evidence type="ECO:0000313" key="8">
    <source>
        <dbReference type="EMBL" id="NMP24441.1"/>
    </source>
</evidence>
<keyword evidence="5 6" id="KW-0472">Membrane</keyword>
<organism evidence="8 9">
    <name type="scientific">Sulfobacillus harzensis</name>
    <dbReference type="NCBI Taxonomy" id="2729629"/>
    <lineage>
        <taxon>Bacteria</taxon>
        <taxon>Bacillati</taxon>
        <taxon>Bacillota</taxon>
        <taxon>Clostridia</taxon>
        <taxon>Eubacteriales</taxon>
        <taxon>Clostridiales Family XVII. Incertae Sedis</taxon>
        <taxon>Sulfobacillus</taxon>
    </lineage>
</organism>
<dbReference type="InterPro" id="IPR018076">
    <property type="entry name" value="T2SS_GspF_dom"/>
</dbReference>
<evidence type="ECO:0000256" key="1">
    <source>
        <dbReference type="ARBA" id="ARBA00004651"/>
    </source>
</evidence>
<comment type="caution">
    <text evidence="8">The sequence shown here is derived from an EMBL/GenBank/DDBJ whole genome shotgun (WGS) entry which is preliminary data.</text>
</comment>
<dbReference type="Proteomes" id="UP000533476">
    <property type="component" value="Unassembled WGS sequence"/>
</dbReference>
<feature type="transmembrane region" description="Helical" evidence="6">
    <location>
        <begin position="6"/>
        <end position="22"/>
    </location>
</feature>
<feature type="transmembrane region" description="Helical" evidence="6">
    <location>
        <begin position="278"/>
        <end position="303"/>
    </location>
</feature>
<accession>A0A7Y0L736</accession>
<sequence>MLSLYEAAIMVAIGLIALNAWAHERRAQRWRAIVNERLSGALPDPVEDSDDELAEPYWDRVIRPKIQAVERGFVRRLAPTHVQRDMENKLRLAGIRQSPEIYFFTRMVSSLAVLIMAAIGTMMARTLPLNERILGPVLLAGMVYVYPGIHLNTKFQQRLQEIDRSLPEVFDLLSVSVEAGLAFDAALRRVVANVSGPIKDELGRVLADMQLGIPRAEALQGLARRTQSAPLKRFAGLVAQSDRTGSSISTALKVQAKDIKEYRAAKAREKAASIPIKIIFPMVLFIFPAMFIVILGPAVISVLQLMHV</sequence>
<evidence type="ECO:0000256" key="4">
    <source>
        <dbReference type="ARBA" id="ARBA00022989"/>
    </source>
</evidence>
<dbReference type="GO" id="GO:0005886">
    <property type="term" value="C:plasma membrane"/>
    <property type="evidence" value="ECO:0007669"/>
    <property type="project" value="UniProtKB-SubCell"/>
</dbReference>
<keyword evidence="4 6" id="KW-1133">Transmembrane helix</keyword>
<proteinExistence type="predicted"/>
<evidence type="ECO:0000256" key="3">
    <source>
        <dbReference type="ARBA" id="ARBA00022692"/>
    </source>
</evidence>
<dbReference type="AlphaFoldDB" id="A0A7Y0L736"/>
<name>A0A7Y0L736_9FIRM</name>
<evidence type="ECO:0000256" key="5">
    <source>
        <dbReference type="ARBA" id="ARBA00023136"/>
    </source>
</evidence>